<dbReference type="InterPro" id="IPR052718">
    <property type="entry name" value="NmrA-type_oxidoreductase"/>
</dbReference>
<dbReference type="AlphaFoldDB" id="A0A9W6NQ61"/>
<keyword evidence="3" id="KW-1185">Reference proteome</keyword>
<dbReference type="Gene3D" id="3.40.50.720">
    <property type="entry name" value="NAD(P)-binding Rossmann-like Domain"/>
    <property type="match status" value="1"/>
</dbReference>
<reference evidence="2" key="1">
    <citation type="journal article" date="2014" name="Int. J. Syst. Evol. Microbiol.">
        <title>Complete genome sequence of Corynebacterium casei LMG S-19264T (=DSM 44701T), isolated from a smear-ripened cheese.</title>
        <authorList>
            <consortium name="US DOE Joint Genome Institute (JGI-PGF)"/>
            <person name="Walter F."/>
            <person name="Albersmeier A."/>
            <person name="Kalinowski J."/>
            <person name="Ruckert C."/>
        </authorList>
    </citation>
    <scope>NUCLEOTIDE SEQUENCE</scope>
    <source>
        <strain evidence="2">VKM Ac-1321</strain>
    </source>
</reference>
<dbReference type="InterPro" id="IPR036291">
    <property type="entry name" value="NAD(P)-bd_dom_sf"/>
</dbReference>
<comment type="caution">
    <text evidence="2">The sequence shown here is derived from an EMBL/GenBank/DDBJ whole genome shotgun (WGS) entry which is preliminary data.</text>
</comment>
<dbReference type="Pfam" id="PF13460">
    <property type="entry name" value="NAD_binding_10"/>
    <property type="match status" value="1"/>
</dbReference>
<protein>
    <submittedName>
        <fullName evidence="2">NAD(P)-dependent oxidoreductase</fullName>
    </submittedName>
</protein>
<dbReference type="PANTHER" id="PTHR47129:SF1">
    <property type="entry name" value="NMRA-LIKE DOMAIN-CONTAINING PROTEIN"/>
    <property type="match status" value="1"/>
</dbReference>
<proteinExistence type="predicted"/>
<evidence type="ECO:0000313" key="3">
    <source>
        <dbReference type="Proteomes" id="UP001143480"/>
    </source>
</evidence>
<gene>
    <name evidence="2" type="ORF">GCM10017581_066930</name>
</gene>
<feature type="domain" description="NAD(P)-binding" evidence="1">
    <location>
        <begin position="6"/>
        <end position="139"/>
    </location>
</feature>
<reference evidence="2" key="2">
    <citation type="submission" date="2023-01" db="EMBL/GenBank/DDBJ databases">
        <authorList>
            <person name="Sun Q."/>
            <person name="Evtushenko L."/>
        </authorList>
    </citation>
    <scope>NUCLEOTIDE SEQUENCE</scope>
    <source>
        <strain evidence="2">VKM Ac-1321</strain>
    </source>
</reference>
<evidence type="ECO:0000313" key="2">
    <source>
        <dbReference type="EMBL" id="GLL04946.1"/>
    </source>
</evidence>
<name>A0A9W6NQ61_9ACTN</name>
<dbReference type="SUPFAM" id="SSF51735">
    <property type="entry name" value="NAD(P)-binding Rossmann-fold domains"/>
    <property type="match status" value="1"/>
</dbReference>
<dbReference type="Proteomes" id="UP001143480">
    <property type="component" value="Unassembled WGS sequence"/>
</dbReference>
<dbReference type="Gene3D" id="3.90.25.10">
    <property type="entry name" value="UDP-galactose 4-epimerase, domain 1"/>
    <property type="match status" value="1"/>
</dbReference>
<sequence>MIIVTGANGPFGRLVTERLLDLVPAARVAVSVRDPQRAAGLGVAVRRADFGRSDTLPAAFAGADTVLVNGTYYGAAPEVRGPQMRGAIAAAVAAGARRVVVTGWTDTERSTLASTADFAGTERAVRALPVAWTIVRVGYGLAAALARDVLAARRDGVLTAPAGDARLAVGAAGDQAEATARVLAAEAGEHDGRTYDLTGPDAIGWDELAQLAGPGIQYRPEPPAAFRDRAVANGFPPVAADQLLALYASIRAGWANTPTVDLATLLGRPPVTAREAVVAAVQAWAW</sequence>
<evidence type="ECO:0000259" key="1">
    <source>
        <dbReference type="Pfam" id="PF13460"/>
    </source>
</evidence>
<dbReference type="PANTHER" id="PTHR47129">
    <property type="entry name" value="QUINONE OXIDOREDUCTASE 2"/>
    <property type="match status" value="1"/>
</dbReference>
<organism evidence="2 3">
    <name type="scientific">Dactylosporangium matsuzakiense</name>
    <dbReference type="NCBI Taxonomy" id="53360"/>
    <lineage>
        <taxon>Bacteria</taxon>
        <taxon>Bacillati</taxon>
        <taxon>Actinomycetota</taxon>
        <taxon>Actinomycetes</taxon>
        <taxon>Micromonosporales</taxon>
        <taxon>Micromonosporaceae</taxon>
        <taxon>Dactylosporangium</taxon>
    </lineage>
</organism>
<dbReference type="RefSeq" id="WP_261959548.1">
    <property type="nucleotide sequence ID" value="NZ_BAAAXA010000001.1"/>
</dbReference>
<accession>A0A9W6NQ61</accession>
<dbReference type="EMBL" id="BSFP01000051">
    <property type="protein sequence ID" value="GLL04946.1"/>
    <property type="molecule type" value="Genomic_DNA"/>
</dbReference>
<dbReference type="InterPro" id="IPR016040">
    <property type="entry name" value="NAD(P)-bd_dom"/>
</dbReference>